<organism evidence="1 2">
    <name type="scientific">Streblomastix strix</name>
    <dbReference type="NCBI Taxonomy" id="222440"/>
    <lineage>
        <taxon>Eukaryota</taxon>
        <taxon>Metamonada</taxon>
        <taxon>Preaxostyla</taxon>
        <taxon>Oxymonadida</taxon>
        <taxon>Streblomastigidae</taxon>
        <taxon>Streblomastix</taxon>
    </lineage>
</organism>
<dbReference type="AlphaFoldDB" id="A0A5J4WR85"/>
<protein>
    <submittedName>
        <fullName evidence="1">Uncharacterized protein</fullName>
    </submittedName>
</protein>
<evidence type="ECO:0000313" key="1">
    <source>
        <dbReference type="EMBL" id="KAA6397293.1"/>
    </source>
</evidence>
<gene>
    <name evidence="1" type="ORF">EZS28_007181</name>
</gene>
<sequence>MSDINANATAAEPPFAPKTEYYYLIPEDITFTNKKLRIIIFITLDVGLPAKFKSQKPNIVYQMRESEEGIINYERYTVRIVNMSGSAADAKELQQTIIRVLFDDNPDSQVLSMEIIGETGGSMVRSG</sequence>
<accession>A0A5J4WR85</accession>
<evidence type="ECO:0000313" key="2">
    <source>
        <dbReference type="Proteomes" id="UP000324800"/>
    </source>
</evidence>
<dbReference type="Proteomes" id="UP000324800">
    <property type="component" value="Unassembled WGS sequence"/>
</dbReference>
<comment type="caution">
    <text evidence="1">The sequence shown here is derived from an EMBL/GenBank/DDBJ whole genome shotgun (WGS) entry which is preliminary data.</text>
</comment>
<reference evidence="1 2" key="1">
    <citation type="submission" date="2019-03" db="EMBL/GenBank/DDBJ databases">
        <title>Single cell metagenomics reveals metabolic interactions within the superorganism composed of flagellate Streblomastix strix and complex community of Bacteroidetes bacteria on its surface.</title>
        <authorList>
            <person name="Treitli S.C."/>
            <person name="Kolisko M."/>
            <person name="Husnik F."/>
            <person name="Keeling P."/>
            <person name="Hampl V."/>
        </authorList>
    </citation>
    <scope>NUCLEOTIDE SEQUENCE [LARGE SCALE GENOMIC DNA]</scope>
    <source>
        <strain evidence="1">ST1C</strain>
    </source>
</reference>
<name>A0A5J4WR85_9EUKA</name>
<proteinExistence type="predicted"/>
<dbReference type="EMBL" id="SNRW01001212">
    <property type="protein sequence ID" value="KAA6397293.1"/>
    <property type="molecule type" value="Genomic_DNA"/>
</dbReference>